<evidence type="ECO:0000256" key="4">
    <source>
        <dbReference type="SAM" id="SignalP"/>
    </source>
</evidence>
<dbReference type="InterPro" id="IPR050732">
    <property type="entry name" value="Beta-glucan_modifiers"/>
</dbReference>
<evidence type="ECO:0000313" key="5">
    <source>
        <dbReference type="EMBL" id="KAJ2905752.1"/>
    </source>
</evidence>
<proteinExistence type="inferred from homology"/>
<reference evidence="5" key="1">
    <citation type="submission" date="2022-07" db="EMBL/GenBank/DDBJ databases">
        <title>Draft genome sequence of Zalerion maritima ATCC 34329, a (micro)plastics degrading marine fungus.</title>
        <authorList>
            <person name="Paco A."/>
            <person name="Goncalves M.F.M."/>
            <person name="Rocha-Santos T.A.P."/>
            <person name="Alves A."/>
        </authorList>
    </citation>
    <scope>NUCLEOTIDE SEQUENCE</scope>
    <source>
        <strain evidence="5">ATCC 34329</strain>
    </source>
</reference>
<dbReference type="SUPFAM" id="SSF51445">
    <property type="entry name" value="(Trans)glycosidases"/>
    <property type="match status" value="1"/>
</dbReference>
<gene>
    <name evidence="5" type="ORF">MKZ38_004429</name>
</gene>
<keyword evidence="4" id="KW-0732">Signal</keyword>
<dbReference type="GO" id="GO:0009277">
    <property type="term" value="C:fungal-type cell wall"/>
    <property type="evidence" value="ECO:0007669"/>
    <property type="project" value="TreeGrafter"/>
</dbReference>
<comment type="caution">
    <text evidence="5">The sequence shown here is derived from an EMBL/GenBank/DDBJ whole genome shotgun (WGS) entry which is preliminary data.</text>
</comment>
<feature type="signal peptide" evidence="4">
    <location>
        <begin position="1"/>
        <end position="21"/>
    </location>
</feature>
<evidence type="ECO:0000313" key="6">
    <source>
        <dbReference type="Proteomes" id="UP001201980"/>
    </source>
</evidence>
<comment type="similarity">
    <text evidence="2">Belongs to the glycosyl hydrolase 17 family.</text>
</comment>
<dbReference type="GO" id="GO:0009986">
    <property type="term" value="C:cell surface"/>
    <property type="evidence" value="ECO:0007669"/>
    <property type="project" value="TreeGrafter"/>
</dbReference>
<keyword evidence="3" id="KW-0378">Hydrolase</keyword>
<dbReference type="Gene3D" id="3.20.20.80">
    <property type="entry name" value="Glycosidases"/>
    <property type="match status" value="1"/>
</dbReference>
<sequence length="369" mass="39127">MLHAMRITAAVLSVAIGLVAGQISSDTSGPSGILGFNSGAFFPDDDETPKKKSDFLEEFEASQSLHGSPGLFNSVRLYTNVQWKTTSDPIEAFEAAIETNTTMLLGVWCSGTDSIESELTALQSALDSHGSSFADLVVGISVGSEDLYRISETGVENEAGTGTDAKAIAGFISDVRAAINGTLLEDKMVGHVDAWSAWGNSSNKAVVDAVDFVGVDLYPYYEKDKGNSFDNSTNVYDYIYGIAKDAAGDKPLWITETGYPVSGPTFGEAETSVQNAGAYWQNIGCDKLFGRENVWWYNLRDSNPANEEKFGITEDLDAANPVFNLTCAAGSGAPATINTEDSSANRFGTNSNVAMLVAIGVMGLMAVIG</sequence>
<dbReference type="Proteomes" id="UP001201980">
    <property type="component" value="Unassembled WGS sequence"/>
</dbReference>
<comment type="subcellular location">
    <subcellularLocation>
        <location evidence="1">Cell envelope</location>
    </subcellularLocation>
</comment>
<evidence type="ECO:0000256" key="1">
    <source>
        <dbReference type="ARBA" id="ARBA00004196"/>
    </source>
</evidence>
<keyword evidence="6" id="KW-1185">Reference proteome</keyword>
<evidence type="ECO:0000256" key="3">
    <source>
        <dbReference type="ARBA" id="ARBA00022801"/>
    </source>
</evidence>
<name>A0AAD5RWJ1_9PEZI</name>
<dbReference type="InterPro" id="IPR017853">
    <property type="entry name" value="GH"/>
</dbReference>
<dbReference type="GO" id="GO:0071555">
    <property type="term" value="P:cell wall organization"/>
    <property type="evidence" value="ECO:0007669"/>
    <property type="project" value="TreeGrafter"/>
</dbReference>
<dbReference type="AlphaFoldDB" id="A0AAD5RWJ1"/>
<accession>A0AAD5RWJ1</accession>
<organism evidence="5 6">
    <name type="scientific">Zalerion maritima</name>
    <dbReference type="NCBI Taxonomy" id="339359"/>
    <lineage>
        <taxon>Eukaryota</taxon>
        <taxon>Fungi</taxon>
        <taxon>Dikarya</taxon>
        <taxon>Ascomycota</taxon>
        <taxon>Pezizomycotina</taxon>
        <taxon>Sordariomycetes</taxon>
        <taxon>Lulworthiomycetidae</taxon>
        <taxon>Lulworthiales</taxon>
        <taxon>Lulworthiaceae</taxon>
        <taxon>Zalerion</taxon>
    </lineage>
</organism>
<feature type="chain" id="PRO_5042121253" evidence="4">
    <location>
        <begin position="22"/>
        <end position="369"/>
    </location>
</feature>
<dbReference type="EMBL" id="JAKWBI020000025">
    <property type="protein sequence ID" value="KAJ2905752.1"/>
    <property type="molecule type" value="Genomic_DNA"/>
</dbReference>
<evidence type="ECO:0000256" key="2">
    <source>
        <dbReference type="ARBA" id="ARBA00008773"/>
    </source>
</evidence>
<protein>
    <submittedName>
        <fullName evidence="5">Murein transglycosylase</fullName>
    </submittedName>
</protein>
<dbReference type="GO" id="GO:0005576">
    <property type="term" value="C:extracellular region"/>
    <property type="evidence" value="ECO:0007669"/>
    <property type="project" value="TreeGrafter"/>
</dbReference>
<dbReference type="GO" id="GO:0042973">
    <property type="term" value="F:glucan endo-1,3-beta-D-glucosidase activity"/>
    <property type="evidence" value="ECO:0007669"/>
    <property type="project" value="TreeGrafter"/>
</dbReference>
<dbReference type="PANTHER" id="PTHR16631">
    <property type="entry name" value="GLUCAN 1,3-BETA-GLUCOSIDASE"/>
    <property type="match status" value="1"/>
</dbReference>
<dbReference type="PANTHER" id="PTHR16631:SF16">
    <property type="entry name" value="GPI-ANCHORED CELL WALL BETA-1,3-ENDOGLUCANASE EGLC"/>
    <property type="match status" value="1"/>
</dbReference>